<sequence length="59" mass="6139">MVFLFAARRDLRPGRARAPRVMRSATAQVTDVGRAVAGAGPRGGDTLLPPHPACPTSAN</sequence>
<dbReference type="EMBL" id="MBLM01000047">
    <property type="protein sequence ID" value="OHV42321.1"/>
    <property type="molecule type" value="Genomic_DNA"/>
</dbReference>
<evidence type="ECO:0000313" key="2">
    <source>
        <dbReference type="EMBL" id="OHV42321.1"/>
    </source>
</evidence>
<dbReference type="Proteomes" id="UP000179627">
    <property type="component" value="Unassembled WGS sequence"/>
</dbReference>
<organism evidence="2 3">
    <name type="scientific">Parafrankia colletiae</name>
    <dbReference type="NCBI Taxonomy" id="573497"/>
    <lineage>
        <taxon>Bacteria</taxon>
        <taxon>Bacillati</taxon>
        <taxon>Actinomycetota</taxon>
        <taxon>Actinomycetes</taxon>
        <taxon>Frankiales</taxon>
        <taxon>Frankiaceae</taxon>
        <taxon>Parafrankia</taxon>
    </lineage>
</organism>
<feature type="region of interest" description="Disordered" evidence="1">
    <location>
        <begin position="36"/>
        <end position="59"/>
    </location>
</feature>
<name>A0A1S1R972_9ACTN</name>
<accession>A0A1S1R972</accession>
<reference evidence="3" key="1">
    <citation type="submission" date="2016-07" db="EMBL/GenBank/DDBJ databases">
        <title>Sequence Frankia sp. strain CcI1.17.</title>
        <authorList>
            <person name="Ghodhbane-Gtari F."/>
            <person name="Swanson E."/>
            <person name="Gueddou A."/>
            <person name="Morris K."/>
            <person name="Hezbri K."/>
            <person name="Ktari A."/>
            <person name="Nouioui I."/>
            <person name="Abebe-Akele F."/>
            <person name="Simpson S."/>
            <person name="Thomas K."/>
            <person name="Gtari M."/>
            <person name="Tisa L.S."/>
            <person name="Hurst S."/>
        </authorList>
    </citation>
    <scope>NUCLEOTIDE SEQUENCE [LARGE SCALE GENOMIC DNA]</scope>
    <source>
        <strain evidence="3">Cc1.17</strain>
    </source>
</reference>
<comment type="caution">
    <text evidence="2">The sequence shown here is derived from an EMBL/GenBank/DDBJ whole genome shotgun (WGS) entry which is preliminary data.</text>
</comment>
<proteinExistence type="predicted"/>
<evidence type="ECO:0000313" key="3">
    <source>
        <dbReference type="Proteomes" id="UP000179627"/>
    </source>
</evidence>
<evidence type="ECO:0000256" key="1">
    <source>
        <dbReference type="SAM" id="MobiDB-lite"/>
    </source>
</evidence>
<protein>
    <submittedName>
        <fullName evidence="2">Uncharacterized protein</fullName>
    </submittedName>
</protein>
<keyword evidence="3" id="KW-1185">Reference proteome</keyword>
<dbReference type="AlphaFoldDB" id="A0A1S1R972"/>
<gene>
    <name evidence="2" type="ORF">CC117_12160</name>
</gene>